<proteinExistence type="predicted"/>
<dbReference type="Proteomes" id="UP000199403">
    <property type="component" value="Unassembled WGS sequence"/>
</dbReference>
<evidence type="ECO:0000313" key="1">
    <source>
        <dbReference type="EMBL" id="SEI86493.1"/>
    </source>
</evidence>
<accession>A0A1H6U2H6</accession>
<evidence type="ECO:0000313" key="2">
    <source>
        <dbReference type="Proteomes" id="UP000199403"/>
    </source>
</evidence>
<gene>
    <name evidence="1" type="ORF">SAMN05192553_101598</name>
</gene>
<keyword evidence="2" id="KW-1185">Reference proteome</keyword>
<sequence>MPKIHYFLKFGITCLQIIECVFSFFKNIKEFSYKKIIAKLDLKMKIK</sequence>
<dbReference type="EMBL" id="FNZH01000001">
    <property type="protein sequence ID" value="SEI86493.1"/>
    <property type="molecule type" value="Genomic_DNA"/>
</dbReference>
<reference evidence="2" key="1">
    <citation type="submission" date="2016-10" db="EMBL/GenBank/DDBJ databases">
        <authorList>
            <person name="Varghese N."/>
            <person name="Submissions S."/>
        </authorList>
    </citation>
    <scope>NUCLEOTIDE SEQUENCE [LARGE SCALE GENOMIC DNA]</scope>
    <source>
        <strain evidence="2">IBRC-M 10761</strain>
    </source>
</reference>
<organism evidence="1 2">
    <name type="scientific">Cyclobacterium xiamenense</name>
    <dbReference type="NCBI Taxonomy" id="1297121"/>
    <lineage>
        <taxon>Bacteria</taxon>
        <taxon>Pseudomonadati</taxon>
        <taxon>Bacteroidota</taxon>
        <taxon>Cytophagia</taxon>
        <taxon>Cytophagales</taxon>
        <taxon>Cyclobacteriaceae</taxon>
        <taxon>Cyclobacterium</taxon>
    </lineage>
</organism>
<dbReference type="AlphaFoldDB" id="A0A1H6U2H6"/>
<protein>
    <submittedName>
        <fullName evidence="1">Uncharacterized protein</fullName>
    </submittedName>
</protein>
<name>A0A1H6U2H6_9BACT</name>